<comment type="caution">
    <text evidence="1">The sequence shown here is derived from an EMBL/GenBank/DDBJ whole genome shotgun (WGS) entry which is preliminary data.</text>
</comment>
<proteinExistence type="predicted"/>
<evidence type="ECO:0000313" key="1">
    <source>
        <dbReference type="EMBL" id="KJR80902.1"/>
    </source>
</evidence>
<evidence type="ECO:0000313" key="2">
    <source>
        <dbReference type="Proteomes" id="UP000033710"/>
    </source>
</evidence>
<gene>
    <name evidence="1" type="ORF">SPSK_05654</name>
</gene>
<dbReference type="VEuPathDB" id="FungiDB:SPSK_05654"/>
<name>A0A0F2LTU4_SPOSC</name>
<reference evidence="1 2" key="1">
    <citation type="journal article" date="2014" name="BMC Genomics">
        <title>Comparative genomics of the major fungal agents of human and animal Sporotrichosis: Sporothrix schenckii and Sporothrix brasiliensis.</title>
        <authorList>
            <person name="Teixeira M.M."/>
            <person name="de Almeida L.G."/>
            <person name="Kubitschek-Barreira P."/>
            <person name="Alves F.L."/>
            <person name="Kioshima E.S."/>
            <person name="Abadio A.K."/>
            <person name="Fernandes L."/>
            <person name="Derengowski L.S."/>
            <person name="Ferreira K.S."/>
            <person name="Souza R.C."/>
            <person name="Ruiz J.C."/>
            <person name="de Andrade N.C."/>
            <person name="Paes H.C."/>
            <person name="Nicola A.M."/>
            <person name="Albuquerque P."/>
            <person name="Gerber A.L."/>
            <person name="Martins V.P."/>
            <person name="Peconick L.D."/>
            <person name="Neto A.V."/>
            <person name="Chaucanez C.B."/>
            <person name="Silva P.A."/>
            <person name="Cunha O.L."/>
            <person name="de Oliveira F.F."/>
            <person name="dos Santos T.C."/>
            <person name="Barros A.L."/>
            <person name="Soares M.A."/>
            <person name="de Oliveira L.M."/>
            <person name="Marini M.M."/>
            <person name="Villalobos-Duno H."/>
            <person name="Cunha M.M."/>
            <person name="de Hoog S."/>
            <person name="da Silveira J.F."/>
            <person name="Henrissat B."/>
            <person name="Nino-Vega G.A."/>
            <person name="Cisalpino P.S."/>
            <person name="Mora-Montes H.M."/>
            <person name="Almeida S.R."/>
            <person name="Stajich J.E."/>
            <person name="Lopes-Bezerra L.M."/>
            <person name="Vasconcelos A.T."/>
            <person name="Felipe M.S."/>
        </authorList>
    </citation>
    <scope>NUCLEOTIDE SEQUENCE [LARGE SCALE GENOMIC DNA]</scope>
    <source>
        <strain evidence="1 2">1099-18</strain>
    </source>
</reference>
<dbReference type="GeneID" id="27667673"/>
<dbReference type="RefSeq" id="XP_016583578.1">
    <property type="nucleotide sequence ID" value="XM_016732396.1"/>
</dbReference>
<organism evidence="1 2">
    <name type="scientific">Sporothrix schenckii 1099-18</name>
    <dbReference type="NCBI Taxonomy" id="1397361"/>
    <lineage>
        <taxon>Eukaryota</taxon>
        <taxon>Fungi</taxon>
        <taxon>Dikarya</taxon>
        <taxon>Ascomycota</taxon>
        <taxon>Pezizomycotina</taxon>
        <taxon>Sordariomycetes</taxon>
        <taxon>Sordariomycetidae</taxon>
        <taxon>Ophiostomatales</taxon>
        <taxon>Ophiostomataceae</taxon>
        <taxon>Sporothrix</taxon>
    </lineage>
</organism>
<dbReference type="KEGG" id="ssck:SPSK_05654"/>
<accession>A0A0F2LTU4</accession>
<dbReference type="EMBL" id="AXCR01000012">
    <property type="protein sequence ID" value="KJR80902.1"/>
    <property type="molecule type" value="Genomic_DNA"/>
</dbReference>
<dbReference type="AlphaFoldDB" id="A0A0F2LTU4"/>
<protein>
    <submittedName>
        <fullName evidence="1">Uncharacterized protein</fullName>
    </submittedName>
</protein>
<sequence length="145" mass="16466">MSQASGRLDSITVWRSTRDWVSVAGQTPGECRGMSRNVDSVDVVMQSEYVQRFAPDIAPWVRRIRNRRQERLSLPAAAVVARQQRCARERVWVVGWPWAASDGPVDVSRRQEFGWCDVDVLLCSPELSVALSPKQWKQHTMPIGC</sequence>
<dbReference type="Proteomes" id="UP000033710">
    <property type="component" value="Unassembled WGS sequence"/>
</dbReference>
<reference evidence="1 2" key="2">
    <citation type="journal article" date="2015" name="Eukaryot. Cell">
        <title>Asexual propagation of a virulent clone complex in a human and feline outbreak of sporotrichosis.</title>
        <authorList>
            <person name="Teixeira Mde M."/>
            <person name="Rodrigues A.M."/>
            <person name="Tsui C.K."/>
            <person name="de Almeida L.G."/>
            <person name="Van Diepeningen A.D."/>
            <person name="van den Ende B.G."/>
            <person name="Fernandes G.F."/>
            <person name="Kano R."/>
            <person name="Hamelin R.C."/>
            <person name="Lopes-Bezerra L.M."/>
            <person name="Vasconcelos A.T."/>
            <person name="de Hoog S."/>
            <person name="de Camargo Z.P."/>
            <person name="Felipe M.S."/>
        </authorList>
    </citation>
    <scope>NUCLEOTIDE SEQUENCE [LARGE SCALE GENOMIC DNA]</scope>
    <source>
        <strain evidence="1 2">1099-18</strain>
    </source>
</reference>